<name>A0A645I610_9ZZZZ</name>
<comment type="caution">
    <text evidence="1">The sequence shown here is derived from an EMBL/GenBank/DDBJ whole genome shotgun (WGS) entry which is preliminary data.</text>
</comment>
<proteinExistence type="predicted"/>
<protein>
    <submittedName>
        <fullName evidence="1">Uncharacterized protein</fullName>
    </submittedName>
</protein>
<organism evidence="1">
    <name type="scientific">bioreactor metagenome</name>
    <dbReference type="NCBI Taxonomy" id="1076179"/>
    <lineage>
        <taxon>unclassified sequences</taxon>
        <taxon>metagenomes</taxon>
        <taxon>ecological metagenomes</taxon>
    </lineage>
</organism>
<dbReference type="EMBL" id="VSSQ01106726">
    <property type="protein sequence ID" value="MPN46232.1"/>
    <property type="molecule type" value="Genomic_DNA"/>
</dbReference>
<evidence type="ECO:0000313" key="1">
    <source>
        <dbReference type="EMBL" id="MPN46232.1"/>
    </source>
</evidence>
<sequence>MARLVEDGGLVAIDAGPLLRSRELEGLGLLGITLQIKHNLGFTTAWKLVRP</sequence>
<gene>
    <name evidence="1" type="ORF">SDC9_193815</name>
</gene>
<accession>A0A645I610</accession>
<dbReference type="AlphaFoldDB" id="A0A645I610"/>
<reference evidence="1" key="1">
    <citation type="submission" date="2019-08" db="EMBL/GenBank/DDBJ databases">
        <authorList>
            <person name="Kucharzyk K."/>
            <person name="Murdoch R.W."/>
            <person name="Higgins S."/>
            <person name="Loffler F."/>
        </authorList>
    </citation>
    <scope>NUCLEOTIDE SEQUENCE</scope>
</reference>